<dbReference type="Gene3D" id="3.20.20.70">
    <property type="entry name" value="Aldolase class I"/>
    <property type="match status" value="1"/>
</dbReference>
<evidence type="ECO:0000259" key="2">
    <source>
        <dbReference type="PROSITE" id="PS50991"/>
    </source>
</evidence>
<sequence>MQVYERPDHPWIKDKSYYVAPLNYDEKVSAQRTAAEGADISPQLYDSTIRKILLTPGLRPTIHGMVRIAELLEGIGVKHFTSNIHWWKDPQPEALEWAVAEAILKANFSFDTSITLDTAWSDDWRRGAEDLAELGMVRPVFLFQPMREDRGKRSPEKTYDRVREIMGGIKDMGLRPGLMITDVGRASWEDLVGLSRAGIEAGADLLNVTDSGSSLSHHGMRVLLNSLRKELDTDVEFLVHTHDDFGLGTPVAIETVLQGDSIELSFNGISDRAGFPSFEETIVCLESMYGLPSGYDMKLVSQICELVKQESIAPHPWKALSGDHAFMLDLPYSAAPALEKGRGSFPPVWNCVDPSWLGYAPQMNWLRQFMYGPVVESKLRSLGLPTDKASADEFRAVLSREFASMKEYPIWVEEEAFDELAQLTLGERGK</sequence>
<comment type="caution">
    <text evidence="3">The sequence shown here is derived from an EMBL/GenBank/DDBJ whole genome shotgun (WGS) entry which is preliminary data.</text>
</comment>
<dbReference type="Pfam" id="PF00682">
    <property type="entry name" value="HMGL-like"/>
    <property type="match status" value="1"/>
</dbReference>
<dbReference type="Proteomes" id="UP000552045">
    <property type="component" value="Unassembled WGS sequence"/>
</dbReference>
<dbReference type="AlphaFoldDB" id="A0A7Y9EWI6"/>
<gene>
    <name evidence="3" type="ORF">BKA02_001420</name>
</gene>
<dbReference type="EMBL" id="JACCBH010000001">
    <property type="protein sequence ID" value="NYD54365.1"/>
    <property type="molecule type" value="Genomic_DNA"/>
</dbReference>
<protein>
    <submittedName>
        <fullName evidence="3">Isopropylmalate/homocitrate/citramalate synthase</fullName>
    </submittedName>
</protein>
<evidence type="ECO:0000313" key="4">
    <source>
        <dbReference type="Proteomes" id="UP000552045"/>
    </source>
</evidence>
<accession>A0A7Y9EWI6</accession>
<reference evidence="3 4" key="1">
    <citation type="submission" date="2020-07" db="EMBL/GenBank/DDBJ databases">
        <title>Sequencing the genomes of 1000 actinobacteria strains.</title>
        <authorList>
            <person name="Klenk H.-P."/>
        </authorList>
    </citation>
    <scope>NUCLEOTIDE SEQUENCE [LARGE SCALE GENOMIC DNA]</scope>
    <source>
        <strain evidence="3 4">DSM 22185</strain>
    </source>
</reference>
<dbReference type="GO" id="GO:0016740">
    <property type="term" value="F:transferase activity"/>
    <property type="evidence" value="ECO:0007669"/>
    <property type="project" value="UniProtKB-KW"/>
</dbReference>
<dbReference type="RefSeq" id="WP_179432622.1">
    <property type="nucleotide sequence ID" value="NZ_BAABLC010000001.1"/>
</dbReference>
<keyword evidence="4" id="KW-1185">Reference proteome</keyword>
<organism evidence="3 4">
    <name type="scientific">Microbacterium pseudoresistens</name>
    <dbReference type="NCBI Taxonomy" id="640634"/>
    <lineage>
        <taxon>Bacteria</taxon>
        <taxon>Bacillati</taxon>
        <taxon>Actinomycetota</taxon>
        <taxon>Actinomycetes</taxon>
        <taxon>Micrococcales</taxon>
        <taxon>Microbacteriaceae</taxon>
        <taxon>Microbacterium</taxon>
    </lineage>
</organism>
<name>A0A7Y9EWI6_9MICO</name>
<dbReference type="PANTHER" id="PTHR42880:SF1">
    <property type="entry name" value="ISOPROPYLMALATE_HOMOCITRATE_CITRAMALATE SYNTHASE FAMILY PROTEIN"/>
    <property type="match status" value="1"/>
</dbReference>
<dbReference type="SUPFAM" id="SSF51569">
    <property type="entry name" value="Aldolase"/>
    <property type="match status" value="1"/>
</dbReference>
<evidence type="ECO:0000256" key="1">
    <source>
        <dbReference type="ARBA" id="ARBA00022679"/>
    </source>
</evidence>
<evidence type="ECO:0000313" key="3">
    <source>
        <dbReference type="EMBL" id="NYD54365.1"/>
    </source>
</evidence>
<dbReference type="InterPro" id="IPR000891">
    <property type="entry name" value="PYR_CT"/>
</dbReference>
<dbReference type="InterPro" id="IPR013785">
    <property type="entry name" value="Aldolase_TIM"/>
</dbReference>
<proteinExistence type="predicted"/>
<keyword evidence="1" id="KW-0808">Transferase</keyword>
<dbReference type="PROSITE" id="PS50991">
    <property type="entry name" value="PYR_CT"/>
    <property type="match status" value="1"/>
</dbReference>
<feature type="domain" description="Pyruvate carboxyltransferase" evidence="2">
    <location>
        <begin position="184"/>
        <end position="301"/>
    </location>
</feature>
<dbReference type="PANTHER" id="PTHR42880">
    <property type="entry name" value="HOMOCITRATE SYNTHASE"/>
    <property type="match status" value="1"/>
</dbReference>